<comment type="cofactor">
    <cofactor evidence="5">
        <name>[2Fe-2S] cluster</name>
        <dbReference type="ChEBI" id="CHEBI:190135"/>
    </cofactor>
</comment>
<evidence type="ECO:0000256" key="1">
    <source>
        <dbReference type="ARBA" id="ARBA00022714"/>
    </source>
</evidence>
<proteinExistence type="inferred from homology"/>
<protein>
    <submittedName>
        <fullName evidence="8">Non-heme iron oxygenase ferredoxin subunit</fullName>
    </submittedName>
</protein>
<dbReference type="PANTHER" id="PTHR21496:SF0">
    <property type="entry name" value="RIESKE DOMAIN-CONTAINING PROTEIN"/>
    <property type="match status" value="1"/>
</dbReference>
<keyword evidence="3" id="KW-0408">Iron</keyword>
<dbReference type="Proteomes" id="UP001251857">
    <property type="component" value="Unassembled WGS sequence"/>
</dbReference>
<sequence>MTQSAVLFAAADLPPGEIRRAELPDGTPIAVYNVDGSYYATHDTCTHEEASLSEDGELFGNIVECGWHMGQFDVTTGTACQSPCNVDIRTYELFVEDGMLCVRT</sequence>
<dbReference type="PANTHER" id="PTHR21496">
    <property type="entry name" value="FERREDOXIN-RELATED"/>
    <property type="match status" value="1"/>
</dbReference>
<keyword evidence="2" id="KW-0479">Metal-binding</keyword>
<evidence type="ECO:0000259" key="7">
    <source>
        <dbReference type="PROSITE" id="PS51296"/>
    </source>
</evidence>
<reference evidence="8 9" key="1">
    <citation type="submission" date="2023-09" db="EMBL/GenBank/DDBJ databases">
        <authorList>
            <person name="Rey-Velasco X."/>
        </authorList>
    </citation>
    <scope>NUCLEOTIDE SEQUENCE [LARGE SCALE GENOMIC DNA]</scope>
    <source>
        <strain evidence="8 9">W335</strain>
    </source>
</reference>
<evidence type="ECO:0000256" key="2">
    <source>
        <dbReference type="ARBA" id="ARBA00022723"/>
    </source>
</evidence>
<dbReference type="EMBL" id="JAVRIB010000044">
    <property type="protein sequence ID" value="MDT0636406.1"/>
    <property type="molecule type" value="Genomic_DNA"/>
</dbReference>
<dbReference type="Pfam" id="PF00355">
    <property type="entry name" value="Rieske"/>
    <property type="match status" value="1"/>
</dbReference>
<evidence type="ECO:0000256" key="6">
    <source>
        <dbReference type="ARBA" id="ARBA00038001"/>
    </source>
</evidence>
<organism evidence="8 9">
    <name type="scientific">Spectribacter hydrogenoxidans</name>
    <dbReference type="NCBI Taxonomy" id="3075608"/>
    <lineage>
        <taxon>Bacteria</taxon>
        <taxon>Pseudomonadati</taxon>
        <taxon>Pseudomonadota</taxon>
        <taxon>Gammaproteobacteria</taxon>
        <taxon>Salinisphaerales</taxon>
        <taxon>Salinisphaeraceae</taxon>
        <taxon>Spectribacter</taxon>
    </lineage>
</organism>
<evidence type="ECO:0000256" key="3">
    <source>
        <dbReference type="ARBA" id="ARBA00023004"/>
    </source>
</evidence>
<name>A0ABU3C4B1_9GAMM</name>
<dbReference type="InterPro" id="IPR036922">
    <property type="entry name" value="Rieske_2Fe-2S_sf"/>
</dbReference>
<evidence type="ECO:0000256" key="5">
    <source>
        <dbReference type="ARBA" id="ARBA00034078"/>
    </source>
</evidence>
<keyword evidence="1" id="KW-0001">2Fe-2S</keyword>
<evidence type="ECO:0000256" key="4">
    <source>
        <dbReference type="ARBA" id="ARBA00023014"/>
    </source>
</evidence>
<dbReference type="RefSeq" id="WP_311654298.1">
    <property type="nucleotide sequence ID" value="NZ_JAVRIB010000044.1"/>
</dbReference>
<dbReference type="CDD" id="cd03528">
    <property type="entry name" value="Rieske_RO_ferredoxin"/>
    <property type="match status" value="1"/>
</dbReference>
<comment type="caution">
    <text evidence="8">The sequence shown here is derived from an EMBL/GenBank/DDBJ whole genome shotgun (WGS) entry which is preliminary data.</text>
</comment>
<evidence type="ECO:0000313" key="8">
    <source>
        <dbReference type="EMBL" id="MDT0636406.1"/>
    </source>
</evidence>
<comment type="similarity">
    <text evidence="6">Belongs to the bacterial ring-hydroxylating dioxygenase ferredoxin component family.</text>
</comment>
<dbReference type="SUPFAM" id="SSF50022">
    <property type="entry name" value="ISP domain"/>
    <property type="match status" value="1"/>
</dbReference>
<dbReference type="PROSITE" id="PS51296">
    <property type="entry name" value="RIESKE"/>
    <property type="match status" value="1"/>
</dbReference>
<dbReference type="Gene3D" id="2.102.10.10">
    <property type="entry name" value="Rieske [2Fe-2S] iron-sulphur domain"/>
    <property type="match status" value="1"/>
</dbReference>
<dbReference type="InterPro" id="IPR017941">
    <property type="entry name" value="Rieske_2Fe-2S"/>
</dbReference>
<keyword evidence="9" id="KW-1185">Reference proteome</keyword>
<feature type="domain" description="Rieske" evidence="7">
    <location>
        <begin position="5"/>
        <end position="102"/>
    </location>
</feature>
<keyword evidence="4" id="KW-0411">Iron-sulfur</keyword>
<gene>
    <name evidence="8" type="ORF">RM532_15790</name>
</gene>
<evidence type="ECO:0000313" key="9">
    <source>
        <dbReference type="Proteomes" id="UP001251857"/>
    </source>
</evidence>
<accession>A0ABU3C4B1</accession>